<reference evidence="1 2" key="1">
    <citation type="journal article" date="2019" name="Genome Biol. Evol.">
        <title>Nanopore Sequencing Significantly Improves Genome Assembly of the Protozoan Parasite Trypanosoma cruzi.</title>
        <authorList>
            <person name="Diaz-Viraque F."/>
            <person name="Pita S."/>
            <person name="Greif G."/>
            <person name="de Souza R.C.M."/>
            <person name="Iraola G."/>
            <person name="Robello C."/>
        </authorList>
    </citation>
    <scope>NUCLEOTIDE SEQUENCE [LARGE SCALE GENOMIC DNA]</scope>
    <source>
        <strain evidence="1 2">Berenice</strain>
    </source>
</reference>
<evidence type="ECO:0000313" key="2">
    <source>
        <dbReference type="Proteomes" id="UP000583944"/>
    </source>
</evidence>
<organism evidence="1 2">
    <name type="scientific">Trypanosoma cruzi</name>
    <dbReference type="NCBI Taxonomy" id="5693"/>
    <lineage>
        <taxon>Eukaryota</taxon>
        <taxon>Discoba</taxon>
        <taxon>Euglenozoa</taxon>
        <taxon>Kinetoplastea</taxon>
        <taxon>Metakinetoplastina</taxon>
        <taxon>Trypanosomatida</taxon>
        <taxon>Trypanosomatidae</taxon>
        <taxon>Trypanosoma</taxon>
        <taxon>Schizotrypanum</taxon>
    </lineage>
</organism>
<dbReference type="VEuPathDB" id="TriTrypDB:ECC02_013602"/>
<comment type="caution">
    <text evidence="1">The sequence shown here is derived from an EMBL/GenBank/DDBJ whole genome shotgun (WGS) entry which is preliminary data.</text>
</comment>
<name>A0A7J6XIR8_TRYCR</name>
<sequence length="550" mass="60221">MRSRCSLSCASYLAASDTMRSMSALLRRPLSFVMTIWLRLPVPFSSADTFRMPLASRSKVTSIWGTPRGAGGMPDRSNVPSRWQSFVIARSPSKTWMCTPGWLSAYVEKIWLFLVGIVVLRLISDVMTPPAVSMPSVSGVTSSSSRPSVCLLLPPVRMKACTAAPYATASSGLMLLFSSLPPKKSDTSCITFGMRVEPPTSTTSCTARLSILASWSTRSTGCSVPRKRSPQSSSKRARVMVAWKSTLSNSASISIVACAADDSVRLARSQAVRRRRRARWLVVRSLPLFLRLNSSVRCDTRRLSKSSPPRCVSPFVAFTSKMPPSIVSSVTSNVPPPRSKMSTLRSLPSSTLSRPYAMAAAVGSLMMRSTSIPAIVPASFVACRWESLKYAGTVTTAFFTCLPRYDSAISFIFDSTIELTSSGLNVFVSPRNCTWITGLSSPFVMTLKGQCFMSDCTTGSLNFRPMRRFASERCSSGSSQPWFFNGIADQTLRVGERHVRRRCAAALIVRNDLHAPVLPNTNARVSCAEIDADGSRVRHFLLLPCCFFKR</sequence>
<accession>A0A7J6XIR8</accession>
<dbReference type="AlphaFoldDB" id="A0A7J6XIR8"/>
<gene>
    <name evidence="1" type="ORF">ECC02_013602</name>
</gene>
<dbReference type="Proteomes" id="UP000583944">
    <property type="component" value="Unassembled WGS sequence"/>
</dbReference>
<protein>
    <submittedName>
        <fullName evidence="1">Uncharacterized protein</fullName>
    </submittedName>
</protein>
<evidence type="ECO:0000313" key="1">
    <source>
        <dbReference type="EMBL" id="KAF5213850.1"/>
    </source>
</evidence>
<dbReference type="EMBL" id="JABDHM010000710">
    <property type="protein sequence ID" value="KAF5213850.1"/>
    <property type="molecule type" value="Genomic_DNA"/>
</dbReference>
<proteinExistence type="predicted"/>